<accession>A0ABY4F0V5</accession>
<keyword evidence="2" id="KW-1185">Reference proteome</keyword>
<proteinExistence type="predicted"/>
<reference evidence="1 2" key="1">
    <citation type="submission" date="2022-04" db="EMBL/GenBank/DDBJ databases">
        <title>Gracilibacillus sp. isolated from saltern.</title>
        <authorList>
            <person name="Won M."/>
            <person name="Lee C.-M."/>
            <person name="Woen H.-Y."/>
            <person name="Kwon S.-W."/>
        </authorList>
    </citation>
    <scope>NUCLEOTIDE SEQUENCE [LARGE SCALE GENOMIC DNA]</scope>
    <source>
        <strain evidence="1 2">SSWR10-1</strain>
    </source>
</reference>
<dbReference type="EMBL" id="CP095072">
    <property type="protein sequence ID" value="UOQ49846.1"/>
    <property type="molecule type" value="Genomic_DNA"/>
</dbReference>
<protein>
    <submittedName>
        <fullName evidence="1">Uncharacterized protein</fullName>
    </submittedName>
</protein>
<gene>
    <name evidence="1" type="ORF">MUN88_07165</name>
</gene>
<dbReference type="Proteomes" id="UP000831782">
    <property type="component" value="Chromosome"/>
</dbReference>
<organism evidence="1 2">
    <name type="scientific">Gracilibacillus caseinilyticus</name>
    <dbReference type="NCBI Taxonomy" id="2932256"/>
    <lineage>
        <taxon>Bacteria</taxon>
        <taxon>Bacillati</taxon>
        <taxon>Bacillota</taxon>
        <taxon>Bacilli</taxon>
        <taxon>Bacillales</taxon>
        <taxon>Bacillaceae</taxon>
        <taxon>Gracilibacillus</taxon>
    </lineage>
</organism>
<evidence type="ECO:0000313" key="1">
    <source>
        <dbReference type="EMBL" id="UOQ49846.1"/>
    </source>
</evidence>
<sequence length="46" mass="5047">MFSVTYEDSYFITGSALVLGDWRCGGVEIMEKEIAARGEGSSINQQ</sequence>
<evidence type="ECO:0000313" key="2">
    <source>
        <dbReference type="Proteomes" id="UP000831782"/>
    </source>
</evidence>
<dbReference type="RefSeq" id="WP_244722745.1">
    <property type="nucleotide sequence ID" value="NZ_CP095072.1"/>
</dbReference>
<name>A0ABY4F0V5_9BACI</name>